<dbReference type="Gene3D" id="1.10.238.10">
    <property type="entry name" value="EF-hand"/>
    <property type="match status" value="1"/>
</dbReference>
<protein>
    <submittedName>
        <fullName evidence="5">Uncharacterized protein</fullName>
    </submittedName>
</protein>
<dbReference type="eggNOG" id="KOG0417">
    <property type="taxonomic scope" value="Eukaryota"/>
</dbReference>
<dbReference type="PROSITE" id="PS50222">
    <property type="entry name" value="EF_HAND_2"/>
    <property type="match status" value="1"/>
</dbReference>
<dbReference type="GO" id="GO:0070534">
    <property type="term" value="P:protein K63-linked ubiquitination"/>
    <property type="evidence" value="ECO:0000318"/>
    <property type="project" value="GO_Central"/>
</dbReference>
<evidence type="ECO:0000259" key="4">
    <source>
        <dbReference type="PROSITE" id="PS50222"/>
    </source>
</evidence>
<dbReference type="InterPro" id="IPR018247">
    <property type="entry name" value="EF_Hand_1_Ca_BS"/>
</dbReference>
<accession>H3GYH5</accession>
<dbReference type="SMART" id="SM00212">
    <property type="entry name" value="UBCc"/>
    <property type="match status" value="1"/>
</dbReference>
<dbReference type="HOGENOM" id="CLU_958053_0_0_1"/>
<dbReference type="Gene3D" id="3.10.110.10">
    <property type="entry name" value="Ubiquitin Conjugating Enzyme"/>
    <property type="match status" value="1"/>
</dbReference>
<dbReference type="GO" id="GO:0005509">
    <property type="term" value="F:calcium ion binding"/>
    <property type="evidence" value="ECO:0007669"/>
    <property type="project" value="InterPro"/>
</dbReference>
<dbReference type="VEuPathDB" id="FungiDB:KRP22_9976"/>
<dbReference type="SUPFAM" id="SSF54495">
    <property type="entry name" value="UBC-like"/>
    <property type="match status" value="1"/>
</dbReference>
<evidence type="ECO:0000256" key="2">
    <source>
        <dbReference type="SAM" id="Coils"/>
    </source>
</evidence>
<dbReference type="PROSITE" id="PS50127">
    <property type="entry name" value="UBC_2"/>
    <property type="match status" value="1"/>
</dbReference>
<dbReference type="Proteomes" id="UP000005238">
    <property type="component" value="Unassembled WGS sequence"/>
</dbReference>
<dbReference type="InterPro" id="IPR011992">
    <property type="entry name" value="EF-hand-dom_pair"/>
</dbReference>
<dbReference type="InParanoid" id="H3GYH5"/>
<dbReference type="GO" id="GO:0061631">
    <property type="term" value="F:ubiquitin conjugating enzyme activity"/>
    <property type="evidence" value="ECO:0000318"/>
    <property type="project" value="GO_Central"/>
</dbReference>
<dbReference type="STRING" id="164328.H3GYH5"/>
<dbReference type="InterPro" id="IPR002048">
    <property type="entry name" value="EF_hand_dom"/>
</dbReference>
<dbReference type="EnsemblProtists" id="Phyra82749">
    <property type="protein sequence ID" value="Phyra82749"/>
    <property type="gene ID" value="Phyra82749"/>
</dbReference>
<organism evidence="5 6">
    <name type="scientific">Phytophthora ramorum</name>
    <name type="common">Sudden oak death agent</name>
    <dbReference type="NCBI Taxonomy" id="164328"/>
    <lineage>
        <taxon>Eukaryota</taxon>
        <taxon>Sar</taxon>
        <taxon>Stramenopiles</taxon>
        <taxon>Oomycota</taxon>
        <taxon>Peronosporomycetes</taxon>
        <taxon>Peronosporales</taxon>
        <taxon>Peronosporaceae</taxon>
        <taxon>Phytophthora</taxon>
    </lineage>
</organism>
<sequence length="277" mass="31387">MAPMKVKVHVGAAEAWVAALPESLKHEFSLEELEQMKQQVQELIDKVDDNRSGELEYPEFVRLVSDIRRGNGDKLALFLQHSNHVMAIRRELLDLNAHPTTHAQVFNVKESAWEWKVLVRGPTDSPYEGGVLNFHVRFSHEYPFEPPVLSCLTRIYHPNFVPLLNGSMSLYGLLRRWDPEWRMRRLLKEVEQLLSTPDDDLIAEFEAETAQMLHGGGGVDTSTAISAIIANSKSKAARHPRIIALECIAAYRNNREAFNRDAQRLTHQCASATSVAI</sequence>
<evidence type="ECO:0000313" key="6">
    <source>
        <dbReference type="Proteomes" id="UP000005238"/>
    </source>
</evidence>
<proteinExistence type="predicted"/>
<reference evidence="5" key="2">
    <citation type="submission" date="2015-06" db="UniProtKB">
        <authorList>
            <consortium name="EnsemblProtists"/>
        </authorList>
    </citation>
    <scope>IDENTIFICATION</scope>
    <source>
        <strain evidence="5">Pr102</strain>
    </source>
</reference>
<dbReference type="InterPro" id="IPR050113">
    <property type="entry name" value="Ub_conjugating_enzyme"/>
</dbReference>
<dbReference type="InterPro" id="IPR016135">
    <property type="entry name" value="UBQ-conjugating_enzyme/RWD"/>
</dbReference>
<dbReference type="CDD" id="cd00195">
    <property type="entry name" value="UBCc_UEV"/>
    <property type="match status" value="1"/>
</dbReference>
<evidence type="ECO:0000313" key="5">
    <source>
        <dbReference type="EnsemblProtists" id="Phyra82749"/>
    </source>
</evidence>
<feature type="domain" description="UBC core" evidence="3">
    <location>
        <begin position="83"/>
        <end position="233"/>
    </location>
</feature>
<dbReference type="GO" id="GO:0005634">
    <property type="term" value="C:nucleus"/>
    <property type="evidence" value="ECO:0000318"/>
    <property type="project" value="GO_Central"/>
</dbReference>
<feature type="domain" description="EF-hand" evidence="4">
    <location>
        <begin position="35"/>
        <end position="70"/>
    </location>
</feature>
<name>H3GYH5_PHYRM</name>
<reference evidence="6" key="1">
    <citation type="journal article" date="2006" name="Science">
        <title>Phytophthora genome sequences uncover evolutionary origins and mechanisms of pathogenesis.</title>
        <authorList>
            <person name="Tyler B.M."/>
            <person name="Tripathy S."/>
            <person name="Zhang X."/>
            <person name="Dehal P."/>
            <person name="Jiang R.H."/>
            <person name="Aerts A."/>
            <person name="Arredondo F.D."/>
            <person name="Baxter L."/>
            <person name="Bensasson D."/>
            <person name="Beynon J.L."/>
            <person name="Chapman J."/>
            <person name="Damasceno C.M."/>
            <person name="Dorrance A.E."/>
            <person name="Dou D."/>
            <person name="Dickerman A.W."/>
            <person name="Dubchak I.L."/>
            <person name="Garbelotto M."/>
            <person name="Gijzen M."/>
            <person name="Gordon S.G."/>
            <person name="Govers F."/>
            <person name="Grunwald N.J."/>
            <person name="Huang W."/>
            <person name="Ivors K.L."/>
            <person name="Jones R.W."/>
            <person name="Kamoun S."/>
            <person name="Krampis K."/>
            <person name="Lamour K.H."/>
            <person name="Lee M.K."/>
            <person name="McDonald W.H."/>
            <person name="Medina M."/>
            <person name="Meijer H.J."/>
            <person name="Nordberg E.K."/>
            <person name="Maclean D.J."/>
            <person name="Ospina-Giraldo M.D."/>
            <person name="Morris P.F."/>
            <person name="Phuntumart V."/>
            <person name="Putnam N.H."/>
            <person name="Rash S."/>
            <person name="Rose J.K."/>
            <person name="Sakihama Y."/>
            <person name="Salamov A.A."/>
            <person name="Savidor A."/>
            <person name="Scheuring C.F."/>
            <person name="Smith B.M."/>
            <person name="Sobral B.W."/>
            <person name="Terry A."/>
            <person name="Torto-Alalibo T.A."/>
            <person name="Win J."/>
            <person name="Xu Z."/>
            <person name="Zhang H."/>
            <person name="Grigoriev I.V."/>
            <person name="Rokhsar D.S."/>
            <person name="Boore J.L."/>
        </authorList>
    </citation>
    <scope>NUCLEOTIDE SEQUENCE [LARGE SCALE GENOMIC DNA]</scope>
    <source>
        <strain evidence="6">Pr102</strain>
    </source>
</reference>
<keyword evidence="2" id="KW-0175">Coiled coil</keyword>
<dbReference type="SMART" id="SM00054">
    <property type="entry name" value="EFh"/>
    <property type="match status" value="1"/>
</dbReference>
<dbReference type="GO" id="GO:0006301">
    <property type="term" value="P:DNA damage tolerance"/>
    <property type="evidence" value="ECO:0000318"/>
    <property type="project" value="GO_Central"/>
</dbReference>
<dbReference type="VEuPathDB" id="FungiDB:KRP23_8628"/>
<dbReference type="InterPro" id="IPR000608">
    <property type="entry name" value="UBC"/>
</dbReference>
<keyword evidence="6" id="KW-1185">Reference proteome</keyword>
<evidence type="ECO:0000259" key="3">
    <source>
        <dbReference type="PROSITE" id="PS50127"/>
    </source>
</evidence>
<dbReference type="PANTHER" id="PTHR24067">
    <property type="entry name" value="UBIQUITIN-CONJUGATING ENZYME E2"/>
    <property type="match status" value="1"/>
</dbReference>
<dbReference type="EMBL" id="DS566073">
    <property type="status" value="NOT_ANNOTATED_CDS"/>
    <property type="molecule type" value="Genomic_DNA"/>
</dbReference>
<dbReference type="PROSITE" id="PS00018">
    <property type="entry name" value="EF_HAND_1"/>
    <property type="match status" value="1"/>
</dbReference>
<dbReference type="SUPFAM" id="SSF47473">
    <property type="entry name" value="EF-hand"/>
    <property type="match status" value="1"/>
</dbReference>
<evidence type="ECO:0000256" key="1">
    <source>
        <dbReference type="ARBA" id="ARBA00022837"/>
    </source>
</evidence>
<dbReference type="OMA" id="KENAWEW"/>
<feature type="coiled-coil region" evidence="2">
    <location>
        <begin position="26"/>
        <end position="53"/>
    </location>
</feature>
<dbReference type="AlphaFoldDB" id="H3GYH5"/>
<keyword evidence="1" id="KW-0106">Calcium</keyword>
<dbReference type="Pfam" id="PF00179">
    <property type="entry name" value="UQ_con"/>
    <property type="match status" value="1"/>
</dbReference>